<sequence length="23" mass="2561">TDKQAMKVATQRLKELKAEIAST</sequence>
<comment type="caution">
    <text evidence="1">The sequence shown here is derived from an EMBL/GenBank/DDBJ whole genome shotgun (WGS) entry which is preliminary data.</text>
</comment>
<organism evidence="1 2">
    <name type="scientific">Vibrio anguillarum</name>
    <name type="common">Listonella anguillarum</name>
    <dbReference type="NCBI Taxonomy" id="55601"/>
    <lineage>
        <taxon>Bacteria</taxon>
        <taxon>Pseudomonadati</taxon>
        <taxon>Pseudomonadota</taxon>
        <taxon>Gammaproteobacteria</taxon>
        <taxon>Vibrionales</taxon>
        <taxon>Vibrionaceae</taxon>
        <taxon>Vibrio</taxon>
    </lineage>
</organism>
<protein>
    <submittedName>
        <fullName evidence="1">Type II toxin-antitoxin system RelE/ParE family toxin</fullName>
    </submittedName>
</protein>
<proteinExistence type="predicted"/>
<dbReference type="Proteomes" id="UP000726136">
    <property type="component" value="Unassembled WGS sequence"/>
</dbReference>
<evidence type="ECO:0000313" key="1">
    <source>
        <dbReference type="EMBL" id="MBF4375867.1"/>
    </source>
</evidence>
<gene>
    <name evidence="1" type="ORF">EAY46_23025</name>
</gene>
<name>A0ABR9ZC88_VIBAN</name>
<evidence type="ECO:0000313" key="2">
    <source>
        <dbReference type="Proteomes" id="UP000726136"/>
    </source>
</evidence>
<accession>A0ABR9ZC88</accession>
<reference evidence="1 2" key="1">
    <citation type="journal article" date="2021" name="PeerJ">
        <title>Analysis of 44 Vibrio anguillarum genomes reveals high genetic diversity.</title>
        <authorList>
            <person name="Hansen M.J."/>
            <person name="Dalsgaard I."/>
        </authorList>
    </citation>
    <scope>NUCLEOTIDE SEQUENCE [LARGE SCALE GENOMIC DNA]</scope>
    <source>
        <strain evidence="1 2">040915-1/1B</strain>
    </source>
</reference>
<keyword evidence="2" id="KW-1185">Reference proteome</keyword>
<dbReference type="EMBL" id="RDPI01000385">
    <property type="protein sequence ID" value="MBF4375867.1"/>
    <property type="molecule type" value="Genomic_DNA"/>
</dbReference>
<feature type="non-terminal residue" evidence="1">
    <location>
        <position position="1"/>
    </location>
</feature>